<dbReference type="EMBL" id="FNSL01000002">
    <property type="protein sequence ID" value="SEC17671.1"/>
    <property type="molecule type" value="Genomic_DNA"/>
</dbReference>
<dbReference type="Proteomes" id="UP000199064">
    <property type="component" value="Unassembled WGS sequence"/>
</dbReference>
<protein>
    <submittedName>
        <fullName evidence="4">L-fucose mutarotase</fullName>
    </submittedName>
</protein>
<dbReference type="PANTHER" id="PTHR31690">
    <property type="entry name" value="FUCOSE MUTAROTASE"/>
    <property type="match status" value="1"/>
</dbReference>
<dbReference type="GO" id="GO:0042806">
    <property type="term" value="F:fucose binding"/>
    <property type="evidence" value="ECO:0007669"/>
    <property type="project" value="TreeGrafter"/>
</dbReference>
<evidence type="ECO:0000313" key="4">
    <source>
        <dbReference type="EMBL" id="SEC17671.1"/>
    </source>
</evidence>
<dbReference type="AlphaFoldDB" id="A0A1H4QDK4"/>
<dbReference type="InterPro" id="IPR023750">
    <property type="entry name" value="RbsD-like_sf"/>
</dbReference>
<sequence length="146" mass="16107">MLRGIDPILSPDLLRILRAMGHGDEIVIADANFPGEASARDFVRLDGISAPRVLEAVLSVMPLDSFVDDPAISMQMVDDPDGMPPVVAEFQTVIDRVADNPAQIRPLERFAFYDRARDAFAVIQTGERRFYGNVILKKGVLPQEDA</sequence>
<gene>
    <name evidence="4" type="ORF">SAMN05216452_4040</name>
</gene>
<reference evidence="5" key="1">
    <citation type="submission" date="2016-10" db="EMBL/GenBank/DDBJ databases">
        <authorList>
            <person name="Varghese N."/>
            <person name="Submissions S."/>
        </authorList>
    </citation>
    <scope>NUCLEOTIDE SEQUENCE [LARGE SCALE GENOMIC DNA]</scope>
    <source>
        <strain evidence="5">ES.061</strain>
    </source>
</reference>
<evidence type="ECO:0000256" key="2">
    <source>
        <dbReference type="ARBA" id="ARBA00023235"/>
    </source>
</evidence>
<evidence type="ECO:0000256" key="1">
    <source>
        <dbReference type="ARBA" id="ARBA00000223"/>
    </source>
</evidence>
<accession>A0A1H4QDK4</accession>
<keyword evidence="5" id="KW-1185">Reference proteome</keyword>
<proteinExistence type="predicted"/>
<dbReference type="GO" id="GO:0036373">
    <property type="term" value="F:L-fucose mutarotase activity"/>
    <property type="evidence" value="ECO:0007669"/>
    <property type="project" value="UniProtKB-EC"/>
</dbReference>
<dbReference type="GO" id="GO:0062193">
    <property type="term" value="F:D-ribose pyranase activity"/>
    <property type="evidence" value="ECO:0007669"/>
    <property type="project" value="UniProtKB-EC"/>
</dbReference>
<name>A0A1H4QDK4_9HYPH</name>
<organism evidence="4 5">
    <name type="scientific">Nitratireductor aquibiodomus</name>
    <dbReference type="NCBI Taxonomy" id="204799"/>
    <lineage>
        <taxon>Bacteria</taxon>
        <taxon>Pseudomonadati</taxon>
        <taxon>Pseudomonadota</taxon>
        <taxon>Alphaproteobacteria</taxon>
        <taxon>Hyphomicrobiales</taxon>
        <taxon>Phyllobacteriaceae</taxon>
        <taxon>Nitratireductor</taxon>
    </lineage>
</organism>
<dbReference type="InterPro" id="IPR050443">
    <property type="entry name" value="RbsD/FucU_mutarotase"/>
</dbReference>
<dbReference type="RefSeq" id="WP_090330169.1">
    <property type="nucleotide sequence ID" value="NZ_FNSL01000002.1"/>
</dbReference>
<dbReference type="SUPFAM" id="SSF102546">
    <property type="entry name" value="RbsD-like"/>
    <property type="match status" value="1"/>
</dbReference>
<keyword evidence="2" id="KW-0413">Isomerase</keyword>
<dbReference type="PANTHER" id="PTHR31690:SF4">
    <property type="entry name" value="FUCOSE MUTAROTASE"/>
    <property type="match status" value="1"/>
</dbReference>
<dbReference type="GO" id="GO:0006004">
    <property type="term" value="P:fucose metabolic process"/>
    <property type="evidence" value="ECO:0007669"/>
    <property type="project" value="TreeGrafter"/>
</dbReference>
<evidence type="ECO:0000313" key="5">
    <source>
        <dbReference type="Proteomes" id="UP000199064"/>
    </source>
</evidence>
<evidence type="ECO:0000256" key="3">
    <source>
        <dbReference type="ARBA" id="ARBA00036324"/>
    </source>
</evidence>
<dbReference type="Gene3D" id="3.40.1650.10">
    <property type="entry name" value="RbsD-like domain"/>
    <property type="match status" value="1"/>
</dbReference>
<comment type="catalytic activity">
    <reaction evidence="3">
        <text>alpha-L-fucose = beta-L-fucose</text>
        <dbReference type="Rhea" id="RHEA:25580"/>
        <dbReference type="ChEBI" id="CHEBI:42548"/>
        <dbReference type="ChEBI" id="CHEBI:42589"/>
        <dbReference type="EC" id="5.1.3.29"/>
    </reaction>
</comment>
<comment type="catalytic activity">
    <reaction evidence="1">
        <text>beta-D-ribopyranose = beta-D-ribofuranose</text>
        <dbReference type="Rhea" id="RHEA:25432"/>
        <dbReference type="ChEBI" id="CHEBI:27476"/>
        <dbReference type="ChEBI" id="CHEBI:47002"/>
        <dbReference type="EC" id="5.4.99.62"/>
    </reaction>
</comment>
<dbReference type="InterPro" id="IPR007721">
    <property type="entry name" value="RbsD_FucU"/>
</dbReference>
<dbReference type="Pfam" id="PF05025">
    <property type="entry name" value="RbsD_FucU"/>
    <property type="match status" value="1"/>
</dbReference>